<name>A0A2P6MVV1_9EUKA</name>
<accession>A0A2P6MVV1</accession>
<dbReference type="Proteomes" id="UP000241769">
    <property type="component" value="Unassembled WGS sequence"/>
</dbReference>
<feature type="region of interest" description="Disordered" evidence="1">
    <location>
        <begin position="325"/>
        <end position="361"/>
    </location>
</feature>
<evidence type="ECO:0000313" key="3">
    <source>
        <dbReference type="Proteomes" id="UP000241769"/>
    </source>
</evidence>
<keyword evidence="3" id="KW-1185">Reference proteome</keyword>
<dbReference type="AlphaFoldDB" id="A0A2P6MVV1"/>
<protein>
    <submittedName>
        <fullName evidence="2">Uncharacterized protein</fullName>
    </submittedName>
</protein>
<comment type="caution">
    <text evidence="2">The sequence shown here is derived from an EMBL/GenBank/DDBJ whole genome shotgun (WGS) entry which is preliminary data.</text>
</comment>
<sequence length="361" mass="39617">FYVSLISKLSRSDLAIQTKTFSAKDIGHFAKINSLTPVQVCFKYNYTGYSYNVTNCPSNVPTPHPNTEVDYAPSTVSSNSYFGMYNAMSGDGLWSAGSSFVLDKVYIYSDANKASPQVINVVGTANGRFGGSPALSQKGNILVGYFLRWKSLHFLSKWSLSELHPAHLSNSDAGASKSELEHCDILLIFLLSRVYFYTAASSWALQKTLTYNNITFGYSPRREPRRFRNGCRSFPMSSHCSSLRTFRGAADGGEGDRSTATIPQLSETTFNVKKDNATTEITSTKFNPMDILLKQAIDSGSLDPMVLNGLLDNVHLSNFAMKAKEEAKRDTTDNRGTIPTPLSSLTSQIEAKSTSIDASIN</sequence>
<feature type="compositionally biased region" description="Polar residues" evidence="1">
    <location>
        <begin position="334"/>
        <end position="361"/>
    </location>
</feature>
<dbReference type="EMBL" id="MDYQ01000360">
    <property type="protein sequence ID" value="PRP75840.1"/>
    <property type="molecule type" value="Genomic_DNA"/>
</dbReference>
<reference evidence="2 3" key="1">
    <citation type="journal article" date="2018" name="Genome Biol. Evol.">
        <title>Multiple Roots of Fruiting Body Formation in Amoebozoa.</title>
        <authorList>
            <person name="Hillmann F."/>
            <person name="Forbes G."/>
            <person name="Novohradska S."/>
            <person name="Ferling I."/>
            <person name="Riege K."/>
            <person name="Groth M."/>
            <person name="Westermann M."/>
            <person name="Marz M."/>
            <person name="Spaller T."/>
            <person name="Winckler T."/>
            <person name="Schaap P."/>
            <person name="Glockner G."/>
        </authorList>
    </citation>
    <scope>NUCLEOTIDE SEQUENCE [LARGE SCALE GENOMIC DNA]</scope>
    <source>
        <strain evidence="2 3">Jena</strain>
    </source>
</reference>
<feature type="non-terminal residue" evidence="2">
    <location>
        <position position="1"/>
    </location>
</feature>
<organism evidence="2 3">
    <name type="scientific">Planoprotostelium fungivorum</name>
    <dbReference type="NCBI Taxonomy" id="1890364"/>
    <lineage>
        <taxon>Eukaryota</taxon>
        <taxon>Amoebozoa</taxon>
        <taxon>Evosea</taxon>
        <taxon>Variosea</taxon>
        <taxon>Cavosteliida</taxon>
        <taxon>Cavosteliaceae</taxon>
        <taxon>Planoprotostelium</taxon>
    </lineage>
</organism>
<dbReference type="InParanoid" id="A0A2P6MVV1"/>
<evidence type="ECO:0000313" key="2">
    <source>
        <dbReference type="EMBL" id="PRP75840.1"/>
    </source>
</evidence>
<gene>
    <name evidence="2" type="ORF">PROFUN_14376</name>
</gene>
<evidence type="ECO:0000256" key="1">
    <source>
        <dbReference type="SAM" id="MobiDB-lite"/>
    </source>
</evidence>
<proteinExistence type="predicted"/>